<gene>
    <name evidence="2" type="ORF">P167DRAFT_532428</name>
</gene>
<keyword evidence="3" id="KW-1185">Reference proteome</keyword>
<name>A0A3N4L0T3_9PEZI</name>
<sequence length="447" mass="50274">MCPTSQSDSPPHTEYEPLPSSVWSLGVHDAHCHPTDTMASTHTIPAMKASGIIVMGTRISDQPLVAELATKYGVYDPKVPEENRGKVIPSFGYHPWFSYLIWDDSREDLQKLSVEDRKVAHYQRALTSNPPNELIASLPEPRKLSEVISELRGNLERFPVALVGEIGLDRGFRIPFPNDELHEPAQVDHDDEEQDGKRLSPHKISMEHQKRVFVAQLKLAGELQRAVSVHGVQCHGALFDTFRELWKGHELIVESRKEMKRRRRKGQDGHQYLPDFGDDEEDSSDNNEGEDDEFAGEGDEDYSWLRPKKSQPAPRTTSQKPFPPRVCLHSFSAPPQTLQQYLTPPSAKHRYPSHVYFSFSTTINARPVKGHVGKIMETISGAPEDRVLVESDLHIAGEDMDKALEGAVRLIAGVRELQLVDCARKLSDNWKGFVFGPSDNNGVVSRN</sequence>
<feature type="compositionally biased region" description="Acidic residues" evidence="1">
    <location>
        <begin position="276"/>
        <end position="302"/>
    </location>
</feature>
<dbReference type="InterPro" id="IPR032466">
    <property type="entry name" value="Metal_Hydrolase"/>
</dbReference>
<reference evidence="2 3" key="1">
    <citation type="journal article" date="2018" name="Nat. Ecol. Evol.">
        <title>Pezizomycetes genomes reveal the molecular basis of ectomycorrhizal truffle lifestyle.</title>
        <authorList>
            <person name="Murat C."/>
            <person name="Payen T."/>
            <person name="Noel B."/>
            <person name="Kuo A."/>
            <person name="Morin E."/>
            <person name="Chen J."/>
            <person name="Kohler A."/>
            <person name="Krizsan K."/>
            <person name="Balestrini R."/>
            <person name="Da Silva C."/>
            <person name="Montanini B."/>
            <person name="Hainaut M."/>
            <person name="Levati E."/>
            <person name="Barry K.W."/>
            <person name="Belfiori B."/>
            <person name="Cichocki N."/>
            <person name="Clum A."/>
            <person name="Dockter R.B."/>
            <person name="Fauchery L."/>
            <person name="Guy J."/>
            <person name="Iotti M."/>
            <person name="Le Tacon F."/>
            <person name="Lindquist E.A."/>
            <person name="Lipzen A."/>
            <person name="Malagnac F."/>
            <person name="Mello A."/>
            <person name="Molinier V."/>
            <person name="Miyauchi S."/>
            <person name="Poulain J."/>
            <person name="Riccioni C."/>
            <person name="Rubini A."/>
            <person name="Sitrit Y."/>
            <person name="Splivallo R."/>
            <person name="Traeger S."/>
            <person name="Wang M."/>
            <person name="Zifcakova L."/>
            <person name="Wipf D."/>
            <person name="Zambonelli A."/>
            <person name="Paolocci F."/>
            <person name="Nowrousian M."/>
            <person name="Ottonello S."/>
            <person name="Baldrian P."/>
            <person name="Spatafora J.W."/>
            <person name="Henrissat B."/>
            <person name="Nagy L.G."/>
            <person name="Aury J.M."/>
            <person name="Wincker P."/>
            <person name="Grigoriev I.V."/>
            <person name="Bonfante P."/>
            <person name="Martin F.M."/>
        </authorList>
    </citation>
    <scope>NUCLEOTIDE SEQUENCE [LARGE SCALE GENOMIC DNA]</scope>
    <source>
        <strain evidence="2 3">CCBAS932</strain>
    </source>
</reference>
<accession>A0A3N4L0T3</accession>
<dbReference type="InParanoid" id="A0A3N4L0T3"/>
<evidence type="ECO:0000313" key="2">
    <source>
        <dbReference type="EMBL" id="RPB16430.1"/>
    </source>
</evidence>
<dbReference type="GO" id="GO:0016788">
    <property type="term" value="F:hydrolase activity, acting on ester bonds"/>
    <property type="evidence" value="ECO:0007669"/>
    <property type="project" value="InterPro"/>
</dbReference>
<dbReference type="InterPro" id="IPR053044">
    <property type="entry name" value="Metallo-hydrolase/TatD-type"/>
</dbReference>
<dbReference type="PANTHER" id="PTHR47345">
    <property type="entry name" value="CUT9-INTERACTING PROTEIN SCN1"/>
    <property type="match status" value="1"/>
</dbReference>
<dbReference type="SUPFAM" id="SSF51556">
    <property type="entry name" value="Metallo-dependent hydrolases"/>
    <property type="match status" value="1"/>
</dbReference>
<keyword evidence="2" id="KW-0378">Hydrolase</keyword>
<evidence type="ECO:0000313" key="3">
    <source>
        <dbReference type="Proteomes" id="UP000277580"/>
    </source>
</evidence>
<dbReference type="Pfam" id="PF01026">
    <property type="entry name" value="TatD_DNase"/>
    <property type="match status" value="1"/>
</dbReference>
<evidence type="ECO:0000256" key="1">
    <source>
        <dbReference type="SAM" id="MobiDB-lite"/>
    </source>
</evidence>
<feature type="region of interest" description="Disordered" evidence="1">
    <location>
        <begin position="256"/>
        <end position="329"/>
    </location>
</feature>
<proteinExistence type="predicted"/>
<feature type="region of interest" description="Disordered" evidence="1">
    <location>
        <begin position="179"/>
        <end position="204"/>
    </location>
</feature>
<dbReference type="InterPro" id="IPR001130">
    <property type="entry name" value="TatD-like"/>
</dbReference>
<feature type="compositionally biased region" description="Basic and acidic residues" evidence="1">
    <location>
        <begin position="179"/>
        <end position="188"/>
    </location>
</feature>
<dbReference type="EMBL" id="ML119109">
    <property type="protein sequence ID" value="RPB16430.1"/>
    <property type="molecule type" value="Genomic_DNA"/>
</dbReference>
<dbReference type="AlphaFoldDB" id="A0A3N4L0T3"/>
<dbReference type="OrthoDB" id="413993at2759"/>
<dbReference type="Proteomes" id="UP000277580">
    <property type="component" value="Unassembled WGS sequence"/>
</dbReference>
<protein>
    <submittedName>
        <fullName evidence="2">Metallo-dependent hydrolase</fullName>
    </submittedName>
</protein>
<organism evidence="2 3">
    <name type="scientific">Morchella conica CCBAS932</name>
    <dbReference type="NCBI Taxonomy" id="1392247"/>
    <lineage>
        <taxon>Eukaryota</taxon>
        <taxon>Fungi</taxon>
        <taxon>Dikarya</taxon>
        <taxon>Ascomycota</taxon>
        <taxon>Pezizomycotina</taxon>
        <taxon>Pezizomycetes</taxon>
        <taxon>Pezizales</taxon>
        <taxon>Morchellaceae</taxon>
        <taxon>Morchella</taxon>
    </lineage>
</organism>
<dbReference type="Gene3D" id="3.20.20.140">
    <property type="entry name" value="Metal-dependent hydrolases"/>
    <property type="match status" value="1"/>
</dbReference>
<dbReference type="PANTHER" id="PTHR47345:SF1">
    <property type="entry name" value="CUT9-INTERACTING PROTEIN SCN1"/>
    <property type="match status" value="1"/>
</dbReference>